<comment type="caution">
    <text evidence="1">The sequence shown here is derived from an EMBL/GenBank/DDBJ whole genome shotgun (WGS) entry which is preliminary data.</text>
</comment>
<protein>
    <submittedName>
        <fullName evidence="1">Uncharacterized protein</fullName>
    </submittedName>
</protein>
<sequence length="90" mass="10608">YNSFFRIRFGKWKDIQGVDKIYVNKIKSSQKMYSRANVSTTLKEYVYKCFIKFSDGEKLLLAQNKRKNNVMKEVQPIAKSYGLEVIDNTI</sequence>
<gene>
    <name evidence="1" type="ORF">C9994_11805</name>
</gene>
<feature type="non-terminal residue" evidence="1">
    <location>
        <position position="1"/>
    </location>
</feature>
<evidence type="ECO:0000313" key="2">
    <source>
        <dbReference type="Proteomes" id="UP000240608"/>
    </source>
</evidence>
<evidence type="ECO:0000313" key="1">
    <source>
        <dbReference type="EMBL" id="PTB94836.1"/>
    </source>
</evidence>
<organism evidence="1 2">
    <name type="scientific">Marivirga lumbricoides</name>
    <dbReference type="NCBI Taxonomy" id="1046115"/>
    <lineage>
        <taxon>Bacteria</taxon>
        <taxon>Pseudomonadati</taxon>
        <taxon>Bacteroidota</taxon>
        <taxon>Cytophagia</taxon>
        <taxon>Cytophagales</taxon>
        <taxon>Marivirgaceae</taxon>
        <taxon>Marivirga</taxon>
    </lineage>
</organism>
<proteinExistence type="predicted"/>
<dbReference type="Proteomes" id="UP000240608">
    <property type="component" value="Unassembled WGS sequence"/>
</dbReference>
<accession>A0A2T4DM35</accession>
<name>A0A2T4DM35_9BACT</name>
<reference evidence="1 2" key="1">
    <citation type="submission" date="2018-03" db="EMBL/GenBank/DDBJ databases">
        <title>Cross-interface Injection: A General Nanoliter Liquid Handling Method Applied to Single Cells Genome Amplification Automated Nanoliter Liquid Handling Applied to Single Cell Multiple Displacement Amplification.</title>
        <authorList>
            <person name="Yun J."/>
            <person name="Xu P."/>
            <person name="Xu J."/>
            <person name="Dai X."/>
            <person name="Wang Y."/>
            <person name="Zheng X."/>
            <person name="Cao C."/>
            <person name="Yi Q."/>
            <person name="Zhu Y."/>
            <person name="Wang L."/>
            <person name="Dong Z."/>
            <person name="Huang Y."/>
            <person name="Huang L."/>
            <person name="Du W."/>
        </authorList>
    </citation>
    <scope>NUCLEOTIDE SEQUENCE [LARGE SCALE GENOMIC DNA]</scope>
    <source>
        <strain evidence="1 2">Z-D1-2</strain>
    </source>
</reference>
<dbReference type="EMBL" id="PYVU01000120">
    <property type="protein sequence ID" value="PTB94836.1"/>
    <property type="molecule type" value="Genomic_DNA"/>
</dbReference>
<dbReference type="AlphaFoldDB" id="A0A2T4DM35"/>